<feature type="transmembrane region" description="Helical" evidence="1">
    <location>
        <begin position="21"/>
        <end position="46"/>
    </location>
</feature>
<gene>
    <name evidence="3" type="ORF">A3A49_02595</name>
</gene>
<accession>A0A1F5H401</accession>
<proteinExistence type="predicted"/>
<protein>
    <recommendedName>
        <fullName evidence="2">SH3b domain-containing protein</fullName>
    </recommendedName>
</protein>
<dbReference type="InterPro" id="IPR003646">
    <property type="entry name" value="SH3-like_bac-type"/>
</dbReference>
<dbReference type="SUPFAM" id="SSF50044">
    <property type="entry name" value="SH3-domain"/>
    <property type="match status" value="1"/>
</dbReference>
<keyword evidence="1" id="KW-0472">Membrane</keyword>
<keyword evidence="1" id="KW-1133">Transmembrane helix</keyword>
<dbReference type="Gene3D" id="2.30.30.40">
    <property type="entry name" value="SH3 Domains"/>
    <property type="match status" value="1"/>
</dbReference>
<keyword evidence="1" id="KW-0812">Transmembrane</keyword>
<name>A0A1F5H401_9BACT</name>
<evidence type="ECO:0000313" key="4">
    <source>
        <dbReference type="Proteomes" id="UP000176740"/>
    </source>
</evidence>
<dbReference type="SMART" id="SM00287">
    <property type="entry name" value="SH3b"/>
    <property type="match status" value="1"/>
</dbReference>
<dbReference type="EMBL" id="MFBO01000002">
    <property type="protein sequence ID" value="OGD98863.1"/>
    <property type="molecule type" value="Genomic_DNA"/>
</dbReference>
<dbReference type="InterPro" id="IPR013229">
    <property type="entry name" value="PEGA"/>
</dbReference>
<evidence type="ECO:0000259" key="2">
    <source>
        <dbReference type="PROSITE" id="PS51781"/>
    </source>
</evidence>
<dbReference type="InterPro" id="IPR036028">
    <property type="entry name" value="SH3-like_dom_sf"/>
</dbReference>
<sequence>MPISTLYAKRLKTNAKKKLKILLALRSFSVVGSLVLILSGCSAIGYSKPAALQVTSTPQASVFLDGKHIGKTPFYSDQLKAQEYTIKVTVSDATYVDKITLTQGTLTVVNRDLSSNFLAQSGENLSLVPSSHGFFVISWPADADITIDGKYIAKTPSLVKDLIDTEHKVLISKTGFVDREFAIKSSSKYQLLADVTLASQVAKGVTPKQTTHQAEAKQVEILSAPGGFVRLRRDPNTKSEEIGRIKSGETAEVIQETDDYFQVKFEGKLGWIPTQYTKEVE</sequence>
<dbReference type="Pfam" id="PF08239">
    <property type="entry name" value="SH3_3"/>
    <property type="match status" value="1"/>
</dbReference>
<dbReference type="Pfam" id="PF08308">
    <property type="entry name" value="PEGA"/>
    <property type="match status" value="2"/>
</dbReference>
<comment type="caution">
    <text evidence="3">The sequence shown here is derived from an EMBL/GenBank/DDBJ whole genome shotgun (WGS) entry which is preliminary data.</text>
</comment>
<dbReference type="AlphaFoldDB" id="A0A1F5H401"/>
<reference evidence="3 4" key="1">
    <citation type="journal article" date="2016" name="Nat. Commun.">
        <title>Thousands of microbial genomes shed light on interconnected biogeochemical processes in an aquifer system.</title>
        <authorList>
            <person name="Anantharaman K."/>
            <person name="Brown C.T."/>
            <person name="Hug L.A."/>
            <person name="Sharon I."/>
            <person name="Castelle C.J."/>
            <person name="Probst A.J."/>
            <person name="Thomas B.C."/>
            <person name="Singh A."/>
            <person name="Wilkins M.J."/>
            <person name="Karaoz U."/>
            <person name="Brodie E.L."/>
            <person name="Williams K.H."/>
            <person name="Hubbard S.S."/>
            <person name="Banfield J.F."/>
        </authorList>
    </citation>
    <scope>NUCLEOTIDE SEQUENCE [LARGE SCALE GENOMIC DNA]</scope>
</reference>
<dbReference type="PROSITE" id="PS51781">
    <property type="entry name" value="SH3B"/>
    <property type="match status" value="1"/>
</dbReference>
<evidence type="ECO:0000313" key="3">
    <source>
        <dbReference type="EMBL" id="OGD98863.1"/>
    </source>
</evidence>
<organism evidence="3 4">
    <name type="scientific">Candidatus Curtissbacteria bacterium RIFCSPLOWO2_01_FULL_38_11b</name>
    <dbReference type="NCBI Taxonomy" id="1797725"/>
    <lineage>
        <taxon>Bacteria</taxon>
        <taxon>Candidatus Curtissiibacteriota</taxon>
    </lineage>
</organism>
<dbReference type="STRING" id="1797725.A3A49_02595"/>
<dbReference type="Proteomes" id="UP000176740">
    <property type="component" value="Unassembled WGS sequence"/>
</dbReference>
<evidence type="ECO:0000256" key="1">
    <source>
        <dbReference type="SAM" id="Phobius"/>
    </source>
</evidence>
<feature type="domain" description="SH3b" evidence="2">
    <location>
        <begin position="217"/>
        <end position="281"/>
    </location>
</feature>